<comment type="caution">
    <text evidence="4">The sequence shown here is derived from an EMBL/GenBank/DDBJ whole genome shotgun (WGS) entry which is preliminary data.</text>
</comment>
<accession>A0A261TR30</accession>
<feature type="binding site" evidence="3">
    <location>
        <position position="63"/>
    </location>
    <ligand>
        <name>Mg(2+)</name>
        <dbReference type="ChEBI" id="CHEBI:18420"/>
        <label>1</label>
    </ligand>
</feature>
<dbReference type="GO" id="GO:0046872">
    <property type="term" value="F:metal ion binding"/>
    <property type="evidence" value="ECO:0007669"/>
    <property type="project" value="UniProtKB-KW"/>
</dbReference>
<sequence>MTQLSRRDRLRGGLLGLLVGDALGVPYEFHDAAAIPAADLIDMTPPKGFARAHASVPPGTWSDDGAQALALLDALLQDRKLDLAHFATNLLAWYRQGAYTPDGVVFDVGIQTRAALDALADGTAAPLAGPAGERDNGNGSLMRCLPAVLVAASYDEAVSLARRQSLVTHGHARSLLTCALYALTAMQLLDGRAPADAVRAAEDELLARCDGTTEEVELKVVLDGRYVAPQGSGYVVDSFWSAIHCLLSTDTYEACMKRAVALGNDTDTTAAIAGGLAGLAYGEAALPAAWLDALRGRGQVERWLVQL</sequence>
<feature type="binding site" evidence="3">
    <location>
        <position position="62"/>
    </location>
    <ligand>
        <name>Mg(2+)</name>
        <dbReference type="ChEBI" id="CHEBI:18420"/>
        <label>1</label>
    </ligand>
</feature>
<dbReference type="Pfam" id="PF03747">
    <property type="entry name" value="ADP_ribosyl_GH"/>
    <property type="match status" value="1"/>
</dbReference>
<dbReference type="Proteomes" id="UP000216913">
    <property type="component" value="Unassembled WGS sequence"/>
</dbReference>
<keyword evidence="5" id="KW-1185">Reference proteome</keyword>
<dbReference type="InterPro" id="IPR005502">
    <property type="entry name" value="Ribosyl_crysJ1"/>
</dbReference>
<dbReference type="EMBL" id="NEVP01000006">
    <property type="protein sequence ID" value="OZI52096.1"/>
    <property type="molecule type" value="Genomic_DNA"/>
</dbReference>
<dbReference type="InterPro" id="IPR036705">
    <property type="entry name" value="Ribosyl_crysJ1_sf"/>
</dbReference>
<dbReference type="OrthoDB" id="9798107at2"/>
<dbReference type="Gene3D" id="1.10.4080.10">
    <property type="entry name" value="ADP-ribosylation/Crystallin J1"/>
    <property type="match status" value="1"/>
</dbReference>
<dbReference type="AlphaFoldDB" id="A0A261TR30"/>
<feature type="binding site" evidence="3">
    <location>
        <position position="64"/>
    </location>
    <ligand>
        <name>Mg(2+)</name>
        <dbReference type="ChEBI" id="CHEBI:18420"/>
        <label>1</label>
    </ligand>
</feature>
<evidence type="ECO:0000256" key="1">
    <source>
        <dbReference type="ARBA" id="ARBA00010702"/>
    </source>
</evidence>
<evidence type="ECO:0000256" key="2">
    <source>
        <dbReference type="ARBA" id="ARBA00022801"/>
    </source>
</evidence>
<dbReference type="PANTHER" id="PTHR16222:SF24">
    <property type="entry name" value="ADP-RIBOSYLHYDROLASE ARH3"/>
    <property type="match status" value="1"/>
</dbReference>
<organism evidence="4 5">
    <name type="scientific">Bordetella genomosp. 5</name>
    <dbReference type="NCBI Taxonomy" id="1395608"/>
    <lineage>
        <taxon>Bacteria</taxon>
        <taxon>Pseudomonadati</taxon>
        <taxon>Pseudomonadota</taxon>
        <taxon>Betaproteobacteria</taxon>
        <taxon>Burkholderiales</taxon>
        <taxon>Alcaligenaceae</taxon>
        <taxon>Bordetella</taxon>
    </lineage>
</organism>
<gene>
    <name evidence="4" type="ORF">CAL25_11420</name>
</gene>
<comment type="similarity">
    <text evidence="1">Belongs to the ADP-ribosylglycohydrolase family.</text>
</comment>
<evidence type="ECO:0000256" key="3">
    <source>
        <dbReference type="PIRSR" id="PIRSR605502-1"/>
    </source>
</evidence>
<keyword evidence="3" id="KW-0479">Metal-binding</keyword>
<keyword evidence="3" id="KW-0460">Magnesium</keyword>
<name>A0A261TR30_9BORD</name>
<feature type="binding site" evidence="3">
    <location>
        <position position="267"/>
    </location>
    <ligand>
        <name>Mg(2+)</name>
        <dbReference type="ChEBI" id="CHEBI:18420"/>
        <label>1</label>
    </ligand>
</feature>
<evidence type="ECO:0000313" key="5">
    <source>
        <dbReference type="Proteomes" id="UP000216913"/>
    </source>
</evidence>
<comment type="cofactor">
    <cofactor evidence="3">
        <name>Mg(2+)</name>
        <dbReference type="ChEBI" id="CHEBI:18420"/>
    </cofactor>
    <text evidence="3">Binds 2 magnesium ions per subunit.</text>
</comment>
<dbReference type="SUPFAM" id="SSF101478">
    <property type="entry name" value="ADP-ribosylglycohydrolase"/>
    <property type="match status" value="1"/>
</dbReference>
<feature type="binding site" evidence="3">
    <location>
        <position position="265"/>
    </location>
    <ligand>
        <name>Mg(2+)</name>
        <dbReference type="ChEBI" id="CHEBI:18420"/>
        <label>1</label>
    </ligand>
</feature>
<dbReference type="GO" id="GO:0016787">
    <property type="term" value="F:hydrolase activity"/>
    <property type="evidence" value="ECO:0007669"/>
    <property type="project" value="UniProtKB-KW"/>
</dbReference>
<protein>
    <recommendedName>
        <fullName evidence="6">ADP-ribosylglycohydrolase</fullName>
    </recommendedName>
</protein>
<evidence type="ECO:0000313" key="4">
    <source>
        <dbReference type="EMBL" id="OZI52096.1"/>
    </source>
</evidence>
<proteinExistence type="inferred from homology"/>
<feature type="binding site" evidence="3">
    <location>
        <position position="268"/>
    </location>
    <ligand>
        <name>Mg(2+)</name>
        <dbReference type="ChEBI" id="CHEBI:18420"/>
        <label>1</label>
    </ligand>
</feature>
<keyword evidence="2" id="KW-0378">Hydrolase</keyword>
<dbReference type="RefSeq" id="WP_094800054.1">
    <property type="nucleotide sequence ID" value="NZ_NEVP01000006.1"/>
</dbReference>
<dbReference type="PANTHER" id="PTHR16222">
    <property type="entry name" value="ADP-RIBOSYLGLYCOHYDROLASE"/>
    <property type="match status" value="1"/>
</dbReference>
<dbReference type="InterPro" id="IPR050792">
    <property type="entry name" value="ADP-ribosylglycohydrolase"/>
</dbReference>
<reference evidence="4 5" key="1">
    <citation type="submission" date="2017-05" db="EMBL/GenBank/DDBJ databases">
        <title>Complete and WGS of Bordetella genogroups.</title>
        <authorList>
            <person name="Spilker T."/>
            <person name="LiPuma J."/>
        </authorList>
    </citation>
    <scope>NUCLEOTIDE SEQUENCE [LARGE SCALE GENOMIC DNA]</scope>
    <source>
        <strain evidence="4 5">AU10456</strain>
    </source>
</reference>
<evidence type="ECO:0008006" key="6">
    <source>
        <dbReference type="Google" id="ProtNLM"/>
    </source>
</evidence>